<keyword evidence="5" id="KW-0378">Hydrolase</keyword>
<dbReference type="CDD" id="cd01277">
    <property type="entry name" value="HINT_subgroup"/>
    <property type="match status" value="1"/>
</dbReference>
<reference evidence="5 6" key="1">
    <citation type="journal article" date="2014" name="Front. Genet.">
        <title>Genome and metabolic network of "Candidatus Phaeomarinobacter ectocarpi" Ec32, a new candidate genus of Alphaproteobacteria frequently associated with brown algae.</title>
        <authorList>
            <person name="Dittami S.M."/>
            <person name="Barbeyron T."/>
            <person name="Boyen C."/>
            <person name="Cambefort J."/>
            <person name="Collet G."/>
            <person name="Delage L."/>
            <person name="Gobet A."/>
            <person name="Groisillier A."/>
            <person name="Leblanc C."/>
            <person name="Michel G."/>
            <person name="Scornet D."/>
            <person name="Siegel A."/>
            <person name="Tapia J.E."/>
            <person name="Tonon T."/>
        </authorList>
    </citation>
    <scope>NUCLEOTIDE SEQUENCE [LARGE SCALE GENOMIC DNA]</scope>
    <source>
        <strain evidence="5 6">Ec32</strain>
    </source>
</reference>
<evidence type="ECO:0000313" key="6">
    <source>
        <dbReference type="Proteomes" id="UP000032160"/>
    </source>
</evidence>
<dbReference type="InterPro" id="IPR001310">
    <property type="entry name" value="Histidine_triad_HIT"/>
</dbReference>
<dbReference type="STRING" id="1458461.BN1012_Phect3237"/>
<dbReference type="InterPro" id="IPR011146">
    <property type="entry name" value="HIT-like"/>
</dbReference>
<dbReference type="EC" id="3.6.1.17" evidence="5"/>
<dbReference type="Gene3D" id="3.30.428.10">
    <property type="entry name" value="HIT-like"/>
    <property type="match status" value="1"/>
</dbReference>
<dbReference type="RefSeq" id="WP_043949239.1">
    <property type="nucleotide sequence ID" value="NZ_HG966617.1"/>
</dbReference>
<evidence type="ECO:0000256" key="2">
    <source>
        <dbReference type="PIRSR" id="PIRSR601310-3"/>
    </source>
</evidence>
<dbReference type="Pfam" id="PF01230">
    <property type="entry name" value="HIT"/>
    <property type="match status" value="1"/>
</dbReference>
<accession>X5MHW8</accession>
<dbReference type="PANTHER" id="PTHR46648">
    <property type="entry name" value="HIT FAMILY PROTEIN 1"/>
    <property type="match status" value="1"/>
</dbReference>
<evidence type="ECO:0000259" key="4">
    <source>
        <dbReference type="PROSITE" id="PS51084"/>
    </source>
</evidence>
<name>X5MHW8_9HYPH</name>
<sequence>MSLTKPYDENNIFAKILRGEAPAHKVYEDEHTFAFMDIMPMAEGHTLVIPREPAVNMFDLSEAAAEAMIRTTRKVAHAVRTTFDPHGVICAQFSGAPAGQTVFHIHFHVIPRWEGVEMNLHARTMQEADILADHASRITGNLA</sequence>
<gene>
    <name evidence="5" type="ORF">BN1012_Phect3237</name>
</gene>
<dbReference type="PATRIC" id="fig|1458461.3.peg.3243"/>
<dbReference type="PRINTS" id="PR00332">
    <property type="entry name" value="HISTRIAD"/>
</dbReference>
<organism evidence="5 6">
    <name type="scientific">Candidatus Phaeomarinibacter ectocarpi</name>
    <dbReference type="NCBI Taxonomy" id="1458461"/>
    <lineage>
        <taxon>Bacteria</taxon>
        <taxon>Pseudomonadati</taxon>
        <taxon>Pseudomonadota</taxon>
        <taxon>Alphaproteobacteria</taxon>
        <taxon>Hyphomicrobiales</taxon>
        <taxon>Parvibaculaceae</taxon>
        <taxon>Candidatus Phaeomarinibacter</taxon>
    </lineage>
</organism>
<dbReference type="SUPFAM" id="SSF54197">
    <property type="entry name" value="HIT-like"/>
    <property type="match status" value="1"/>
</dbReference>
<dbReference type="HOGENOM" id="CLU_056776_3_3_5"/>
<feature type="active site" description="Tele-AMP-histidine intermediate" evidence="1">
    <location>
        <position position="106"/>
    </location>
</feature>
<dbReference type="OrthoDB" id="9784774at2"/>
<dbReference type="PANTHER" id="PTHR46648:SF1">
    <property type="entry name" value="ADENOSINE 5'-MONOPHOSPHORAMIDASE HNT1"/>
    <property type="match status" value="1"/>
</dbReference>
<feature type="domain" description="HIT" evidence="4">
    <location>
        <begin position="12"/>
        <end position="120"/>
    </location>
</feature>
<dbReference type="InterPro" id="IPR036265">
    <property type="entry name" value="HIT-like_sf"/>
</dbReference>
<feature type="short sequence motif" description="Histidine triad motif" evidence="2 3">
    <location>
        <begin position="104"/>
        <end position="108"/>
    </location>
</feature>
<protein>
    <submittedName>
        <fullName evidence="5">Bis(5'-nucleosyl)-tetraphosphatase (Asymmetrical)</fullName>
        <ecNumber evidence="5">3.6.1.17</ecNumber>
    </submittedName>
</protein>
<proteinExistence type="predicted"/>
<dbReference type="KEGG" id="pect:BN1012_Phect3237"/>
<evidence type="ECO:0000313" key="5">
    <source>
        <dbReference type="EMBL" id="CDO61449.1"/>
    </source>
</evidence>
<dbReference type="PROSITE" id="PS51084">
    <property type="entry name" value="HIT_2"/>
    <property type="match status" value="1"/>
</dbReference>
<dbReference type="GO" id="GO:0004081">
    <property type="term" value="F:bis(5'-nucleosyl)-tetraphosphatase (asymmetrical) activity"/>
    <property type="evidence" value="ECO:0007669"/>
    <property type="project" value="UniProtKB-EC"/>
</dbReference>
<dbReference type="InterPro" id="IPR039384">
    <property type="entry name" value="HINT"/>
</dbReference>
<dbReference type="GO" id="GO:0009117">
    <property type="term" value="P:nucleotide metabolic process"/>
    <property type="evidence" value="ECO:0007669"/>
    <property type="project" value="TreeGrafter"/>
</dbReference>
<dbReference type="AlphaFoldDB" id="X5MHW8"/>
<dbReference type="Proteomes" id="UP000032160">
    <property type="component" value="Chromosome I"/>
</dbReference>
<keyword evidence="6" id="KW-1185">Reference proteome</keyword>
<evidence type="ECO:0000256" key="1">
    <source>
        <dbReference type="PIRSR" id="PIRSR601310-1"/>
    </source>
</evidence>
<evidence type="ECO:0000256" key="3">
    <source>
        <dbReference type="PROSITE-ProRule" id="PRU00464"/>
    </source>
</evidence>
<dbReference type="EMBL" id="HG966617">
    <property type="protein sequence ID" value="CDO61449.1"/>
    <property type="molecule type" value="Genomic_DNA"/>
</dbReference>